<feature type="transmembrane region" description="Helical" evidence="2">
    <location>
        <begin position="582"/>
        <end position="605"/>
    </location>
</feature>
<evidence type="ECO:0000256" key="2">
    <source>
        <dbReference type="SAM" id="Phobius"/>
    </source>
</evidence>
<feature type="transmembrane region" description="Helical" evidence="2">
    <location>
        <begin position="342"/>
        <end position="360"/>
    </location>
</feature>
<reference evidence="5 6" key="1">
    <citation type="submission" date="2017-12" db="EMBL/GenBank/DDBJ databases">
        <title>Sequencing, de novo assembly and annotation of complete genome of a new Thraustochytrid species, strain FCC1311.</title>
        <authorList>
            <person name="Sedici K."/>
            <person name="Godart F."/>
            <person name="Aiese Cigliano R."/>
            <person name="Sanseverino W."/>
            <person name="Barakat M."/>
            <person name="Ortet P."/>
            <person name="Marechal E."/>
            <person name="Cagnac O."/>
            <person name="Amato A."/>
        </authorList>
    </citation>
    <scope>NUCLEOTIDE SEQUENCE [LARGE SCALE GENOMIC DNA]</scope>
</reference>
<feature type="transmembrane region" description="Helical" evidence="2">
    <location>
        <begin position="303"/>
        <end position="321"/>
    </location>
</feature>
<dbReference type="AlphaFoldDB" id="A0A2R5GKV3"/>
<gene>
    <name evidence="5" type="ORF">FCC1311_074862</name>
</gene>
<feature type="domain" description="Acyltransferase 3" evidence="4">
    <location>
        <begin position="256"/>
        <end position="679"/>
    </location>
</feature>
<feature type="transmembrane region" description="Helical" evidence="2">
    <location>
        <begin position="418"/>
        <end position="438"/>
    </location>
</feature>
<dbReference type="GO" id="GO:0016747">
    <property type="term" value="F:acyltransferase activity, transferring groups other than amino-acyl groups"/>
    <property type="evidence" value="ECO:0007669"/>
    <property type="project" value="InterPro"/>
</dbReference>
<dbReference type="EMBL" id="BEYU01000094">
    <property type="protein sequence ID" value="GBG31265.1"/>
    <property type="molecule type" value="Genomic_DNA"/>
</dbReference>
<feature type="transmembrane region" description="Helical" evidence="2">
    <location>
        <begin position="199"/>
        <end position="222"/>
    </location>
</feature>
<dbReference type="PANTHER" id="PTHR11161:SF0">
    <property type="entry name" value="O-ACYLTRANSFERASE LIKE PROTEIN"/>
    <property type="match status" value="1"/>
</dbReference>
<evidence type="ECO:0000313" key="5">
    <source>
        <dbReference type="EMBL" id="GBG31265.1"/>
    </source>
</evidence>
<organism evidence="5 6">
    <name type="scientific">Hondaea fermentalgiana</name>
    <dbReference type="NCBI Taxonomy" id="2315210"/>
    <lineage>
        <taxon>Eukaryota</taxon>
        <taxon>Sar</taxon>
        <taxon>Stramenopiles</taxon>
        <taxon>Bigyra</taxon>
        <taxon>Labyrinthulomycetes</taxon>
        <taxon>Thraustochytrida</taxon>
        <taxon>Thraustochytriidae</taxon>
        <taxon>Hondaea</taxon>
    </lineage>
</organism>
<feature type="transmembrane region" description="Helical" evidence="2">
    <location>
        <begin position="261"/>
        <end position="278"/>
    </location>
</feature>
<dbReference type="InterPro" id="IPR052728">
    <property type="entry name" value="O2_lipid_transport_reg"/>
</dbReference>
<keyword evidence="2" id="KW-0472">Membrane</keyword>
<evidence type="ECO:0000256" key="3">
    <source>
        <dbReference type="SAM" id="SignalP"/>
    </source>
</evidence>
<feature type="transmembrane region" description="Helical" evidence="2">
    <location>
        <begin position="664"/>
        <end position="682"/>
    </location>
</feature>
<comment type="caution">
    <text evidence="5">The sequence shown here is derived from an EMBL/GenBank/DDBJ whole genome shotgun (WGS) entry which is preliminary data.</text>
</comment>
<keyword evidence="2" id="KW-1133">Transmembrane helix</keyword>
<feature type="transmembrane region" description="Helical" evidence="2">
    <location>
        <begin position="626"/>
        <end position="644"/>
    </location>
</feature>
<feature type="transmembrane region" description="Helical" evidence="2">
    <location>
        <begin position="529"/>
        <end position="548"/>
    </location>
</feature>
<feature type="transmembrane region" description="Helical" evidence="2">
    <location>
        <begin position="444"/>
        <end position="467"/>
    </location>
</feature>
<dbReference type="InParanoid" id="A0A2R5GKV3"/>
<evidence type="ECO:0000256" key="1">
    <source>
        <dbReference type="SAM" id="MobiDB-lite"/>
    </source>
</evidence>
<keyword evidence="6" id="KW-1185">Reference proteome</keyword>
<feature type="compositionally biased region" description="Polar residues" evidence="1">
    <location>
        <begin position="722"/>
        <end position="734"/>
    </location>
</feature>
<accession>A0A2R5GKV3</accession>
<dbReference type="PANTHER" id="PTHR11161">
    <property type="entry name" value="O-ACYLTRANSFERASE"/>
    <property type="match status" value="1"/>
</dbReference>
<sequence length="768" mass="84401">MATPPKDTMGSVSRLAAAVSLLAALTGSDTVAASETQEIAACLPMACWDTWEAYGANVTLPCSVASGHLPLDGIPLALPMLYEGNYDLCQTFQKAHYCNLASSSIVLLPVLNKKLKLAGALPLGTFSLDQCVSQACDPVALKVGFFAGLERAIDRLLRGLHVSAQERAAIEKEVQVLAKSISVTCVDESVLAPMDSGGILTLVVLGGFCVSFVMCTLLATYARNSKPARCAMTRFFALNHNAPRLVASTPGDFNVLNGIRFWSMAWVILGHTIGSYVYPGKNPSAIAAVLQSFPFVFVRGAEYAVDTFFFMSGFLATWGVLVRFTSERITPKSYGMLILGRYLRLTPVYALVVLFFWKVLPHLGSGPYWSVVPRTVEACEGSFIFNMLYVNNIFPLGSAGALTSCAGWTWYLANDFQFFLLVPFLVLLFKIGYFRLAPGWKAELFKYGPCVFLVLFQVIITYTLIITEHSGDPLASMGNIYVKPYCRVTPYAIGAGLAFFHFERVEAAKSNSSEDPTAWKRWNMPSFRASLLMPASIAAMTAVIAIVYTQYACKASDHQCNVYYAQFRYGFFISPNWSTEAMALYGALGYFFWTLPLAIFSYTLICDDRYDSFGLKVFLGHRIWAPFARLTYNAYLVHLVLMFARGGLSKYAKAWEGMNVMIEIAGFVVMAYATALVLYLVVEKPVMNIVMQLFSSVRQAPPSHQSMSHVDDVAMRMERQLSSVSDLDSETVQMASPELESRHSPTDGASVPFLSSSEHVPSDAVGPA</sequence>
<dbReference type="OrthoDB" id="207378at2759"/>
<name>A0A2R5GKV3_9STRA</name>
<evidence type="ECO:0000313" key="6">
    <source>
        <dbReference type="Proteomes" id="UP000241890"/>
    </source>
</evidence>
<keyword evidence="2" id="KW-0812">Transmembrane</keyword>
<evidence type="ECO:0000259" key="4">
    <source>
        <dbReference type="Pfam" id="PF01757"/>
    </source>
</evidence>
<feature type="chain" id="PRO_5015302238" evidence="3">
    <location>
        <begin position="34"/>
        <end position="768"/>
    </location>
</feature>
<dbReference type="InterPro" id="IPR002656">
    <property type="entry name" value="Acyl_transf_3_dom"/>
</dbReference>
<feature type="signal peptide" evidence="3">
    <location>
        <begin position="1"/>
        <end position="33"/>
    </location>
</feature>
<keyword evidence="3" id="KW-0732">Signal</keyword>
<feature type="region of interest" description="Disordered" evidence="1">
    <location>
        <begin position="722"/>
        <end position="768"/>
    </location>
</feature>
<protein>
    <submittedName>
        <fullName evidence="5">Nose resistant to fluoxetine protein 6</fullName>
    </submittedName>
</protein>
<dbReference type="Pfam" id="PF01757">
    <property type="entry name" value="Acyl_transf_3"/>
    <property type="match status" value="1"/>
</dbReference>
<proteinExistence type="predicted"/>
<dbReference type="Proteomes" id="UP000241890">
    <property type="component" value="Unassembled WGS sequence"/>
</dbReference>